<keyword evidence="1" id="KW-0472">Membrane</keyword>
<keyword evidence="1" id="KW-1133">Transmembrane helix</keyword>
<feature type="transmembrane region" description="Helical" evidence="1">
    <location>
        <begin position="63"/>
        <end position="82"/>
    </location>
</feature>
<dbReference type="InterPro" id="IPR036691">
    <property type="entry name" value="Endo/exonu/phosph_ase_sf"/>
</dbReference>
<dbReference type="SUPFAM" id="SSF56219">
    <property type="entry name" value="DNase I-like"/>
    <property type="match status" value="1"/>
</dbReference>
<protein>
    <submittedName>
        <fullName evidence="3">Endonuclease/exonuclease/phosphatase (EEP) superfamily protein YafD</fullName>
    </submittedName>
</protein>
<evidence type="ECO:0000313" key="3">
    <source>
        <dbReference type="EMBL" id="MDR7359842.1"/>
    </source>
</evidence>
<gene>
    <name evidence="3" type="ORF">J2S64_003533</name>
</gene>
<keyword evidence="4" id="KW-1185">Reference proteome</keyword>
<name>A0ABU2BMF7_9MICC</name>
<dbReference type="Proteomes" id="UP001183817">
    <property type="component" value="Unassembled WGS sequence"/>
</dbReference>
<proteinExistence type="predicted"/>
<evidence type="ECO:0000259" key="2">
    <source>
        <dbReference type="Pfam" id="PF03372"/>
    </source>
</evidence>
<evidence type="ECO:0000256" key="1">
    <source>
        <dbReference type="SAM" id="Phobius"/>
    </source>
</evidence>
<feature type="transmembrane region" description="Helical" evidence="1">
    <location>
        <begin position="32"/>
        <end position="56"/>
    </location>
</feature>
<feature type="transmembrane region" description="Helical" evidence="1">
    <location>
        <begin position="7"/>
        <end position="26"/>
    </location>
</feature>
<sequence>MRRPLALRLVPVLVPGVFLAALPHLSLGPFRILAVLQALLPLWCLAALLVFLFLALRRAFVPAAVLLVLAAASLAPVMAPVVGSVTGTRCTPGEQVRVLSLNAEHGRADTSSLAEVIRGSAPDVLVLVESSEPMLTALAAGFPTWEYTHRTGKVVTGGSVDTVILSRHPLQEEAAAALQSDGALFDVPVAVIEHPLAGPIRVAGVHPAPPTYSPSSWAGTLQELGAWKHEQNGMPLVMAGDFNATAAHPQFRALAAGLVEASPRLGPWAGATWPADMGLPAFAGIDHVLVRGLAVLDSERFSVPGTDHHGIVAHLASCR</sequence>
<dbReference type="GO" id="GO:0004519">
    <property type="term" value="F:endonuclease activity"/>
    <property type="evidence" value="ECO:0007669"/>
    <property type="project" value="UniProtKB-KW"/>
</dbReference>
<accession>A0ABU2BMF7</accession>
<dbReference type="RefSeq" id="WP_310292434.1">
    <property type="nucleotide sequence ID" value="NZ_BAAAWO010000001.1"/>
</dbReference>
<comment type="caution">
    <text evidence="3">The sequence shown here is derived from an EMBL/GenBank/DDBJ whole genome shotgun (WGS) entry which is preliminary data.</text>
</comment>
<feature type="domain" description="Endonuclease/exonuclease/phosphatase" evidence="2">
    <location>
        <begin position="99"/>
        <end position="308"/>
    </location>
</feature>
<dbReference type="EMBL" id="JAVDYI010000001">
    <property type="protein sequence ID" value="MDR7359842.1"/>
    <property type="molecule type" value="Genomic_DNA"/>
</dbReference>
<dbReference type="InterPro" id="IPR005135">
    <property type="entry name" value="Endo/exonuclease/phosphatase"/>
</dbReference>
<keyword evidence="1" id="KW-0812">Transmembrane</keyword>
<organism evidence="3 4">
    <name type="scientific">Paeniglutamicibacter sulfureus</name>
    <dbReference type="NCBI Taxonomy" id="43666"/>
    <lineage>
        <taxon>Bacteria</taxon>
        <taxon>Bacillati</taxon>
        <taxon>Actinomycetota</taxon>
        <taxon>Actinomycetes</taxon>
        <taxon>Micrococcales</taxon>
        <taxon>Micrococcaceae</taxon>
        <taxon>Paeniglutamicibacter</taxon>
    </lineage>
</organism>
<keyword evidence="3" id="KW-0255">Endonuclease</keyword>
<dbReference type="Gene3D" id="3.60.10.10">
    <property type="entry name" value="Endonuclease/exonuclease/phosphatase"/>
    <property type="match status" value="1"/>
</dbReference>
<keyword evidence="3" id="KW-0540">Nuclease</keyword>
<dbReference type="Pfam" id="PF03372">
    <property type="entry name" value="Exo_endo_phos"/>
    <property type="match status" value="1"/>
</dbReference>
<keyword evidence="3" id="KW-0378">Hydrolase</keyword>
<evidence type="ECO:0000313" key="4">
    <source>
        <dbReference type="Proteomes" id="UP001183817"/>
    </source>
</evidence>
<reference evidence="3 4" key="1">
    <citation type="submission" date="2023-07" db="EMBL/GenBank/DDBJ databases">
        <title>Sequencing the genomes of 1000 actinobacteria strains.</title>
        <authorList>
            <person name="Klenk H.-P."/>
        </authorList>
    </citation>
    <scope>NUCLEOTIDE SEQUENCE [LARGE SCALE GENOMIC DNA]</scope>
    <source>
        <strain evidence="3 4">DSM 20167</strain>
    </source>
</reference>